<proteinExistence type="predicted"/>
<accession>E6MNJ3</accession>
<organism evidence="2 3">
    <name type="scientific">Segatella salivae DSM 15606</name>
    <dbReference type="NCBI Taxonomy" id="888832"/>
    <lineage>
        <taxon>Bacteria</taxon>
        <taxon>Pseudomonadati</taxon>
        <taxon>Bacteroidota</taxon>
        <taxon>Bacteroidia</taxon>
        <taxon>Bacteroidales</taxon>
        <taxon>Prevotellaceae</taxon>
        <taxon>Segatella</taxon>
    </lineage>
</organism>
<reference evidence="2 3" key="1">
    <citation type="submission" date="2010-12" db="EMBL/GenBank/DDBJ databases">
        <authorList>
            <person name="Muzny D."/>
            <person name="Qin X."/>
            <person name="Deng J."/>
            <person name="Jiang H."/>
            <person name="Liu Y."/>
            <person name="Qu J."/>
            <person name="Song X.-Z."/>
            <person name="Zhang L."/>
            <person name="Thornton R."/>
            <person name="Coyle M."/>
            <person name="Francisco L."/>
            <person name="Jackson L."/>
            <person name="Javaid M."/>
            <person name="Korchina V."/>
            <person name="Kovar C."/>
            <person name="Mata R."/>
            <person name="Mathew T."/>
            <person name="Ngo R."/>
            <person name="Nguyen L."/>
            <person name="Nguyen N."/>
            <person name="Okwuonu G."/>
            <person name="Ongeri F."/>
            <person name="Pham C."/>
            <person name="Simmons D."/>
            <person name="Wilczek-Boney K."/>
            <person name="Hale W."/>
            <person name="Jakkamsetti A."/>
            <person name="Pham P."/>
            <person name="Ruth R."/>
            <person name="San Lucas F."/>
            <person name="Warren J."/>
            <person name="Zhang J."/>
            <person name="Zhao Z."/>
            <person name="Zhou C."/>
            <person name="Zhu D."/>
            <person name="Lee S."/>
            <person name="Bess C."/>
            <person name="Blankenburg K."/>
            <person name="Forbes L."/>
            <person name="Fu Q."/>
            <person name="Gubbala S."/>
            <person name="Hirani K."/>
            <person name="Jayaseelan J.C."/>
            <person name="Lara F."/>
            <person name="Munidasa M."/>
            <person name="Palculict T."/>
            <person name="Patil S."/>
            <person name="Pu L.-L."/>
            <person name="Saada N."/>
            <person name="Tang L."/>
            <person name="Weissenberger G."/>
            <person name="Zhu Y."/>
            <person name="Hemphill L."/>
            <person name="Shang Y."/>
            <person name="Youmans B."/>
            <person name="Ayvaz T."/>
            <person name="Ross M."/>
            <person name="Santibanez J."/>
            <person name="Aqrawi P."/>
            <person name="Gross S."/>
            <person name="Joshi V."/>
            <person name="Fowler G."/>
            <person name="Nazareth L."/>
            <person name="Reid J."/>
            <person name="Worley K."/>
            <person name="Petrosino J."/>
            <person name="Highlander S."/>
            <person name="Gibbs R."/>
        </authorList>
    </citation>
    <scope>NUCLEOTIDE SEQUENCE [LARGE SCALE GENOMIC DNA]</scope>
    <source>
        <strain evidence="2 3">DSM 15606</strain>
    </source>
</reference>
<keyword evidence="1" id="KW-1133">Transmembrane helix</keyword>
<keyword evidence="1" id="KW-0472">Membrane</keyword>
<name>E6MNJ3_9BACT</name>
<feature type="transmembrane region" description="Helical" evidence="1">
    <location>
        <begin position="20"/>
        <end position="45"/>
    </location>
</feature>
<evidence type="ECO:0000313" key="2">
    <source>
        <dbReference type="EMBL" id="EFV04799.1"/>
    </source>
</evidence>
<dbReference type="Proteomes" id="UP000003874">
    <property type="component" value="Unassembled WGS sequence"/>
</dbReference>
<evidence type="ECO:0000313" key="3">
    <source>
        <dbReference type="Proteomes" id="UP000003874"/>
    </source>
</evidence>
<keyword evidence="3" id="KW-1185">Reference proteome</keyword>
<dbReference type="EMBL" id="AEQO01000109">
    <property type="protein sequence ID" value="EFV04799.1"/>
    <property type="molecule type" value="Genomic_DNA"/>
</dbReference>
<sequence>MSDKSSSFIVYLFLLVEHLFILILISDYILIMLIGQTSFILFRFLKFFP</sequence>
<dbReference type="AlphaFoldDB" id="E6MNJ3"/>
<gene>
    <name evidence="2" type="ORF">HMPREF9420_1061</name>
</gene>
<protein>
    <submittedName>
        <fullName evidence="2">Uncharacterized protein</fullName>
    </submittedName>
</protein>
<dbReference type="HOGENOM" id="CLU_3139259_0_0_10"/>
<keyword evidence="1" id="KW-0812">Transmembrane</keyword>
<comment type="caution">
    <text evidence="2">The sequence shown here is derived from an EMBL/GenBank/DDBJ whole genome shotgun (WGS) entry which is preliminary data.</text>
</comment>
<evidence type="ECO:0000256" key="1">
    <source>
        <dbReference type="SAM" id="Phobius"/>
    </source>
</evidence>